<dbReference type="InterPro" id="IPR002347">
    <property type="entry name" value="SDR_fam"/>
</dbReference>
<name>A0A834Z2T3_TETSI</name>
<dbReference type="InterPro" id="IPR036291">
    <property type="entry name" value="NAD(P)-bd_dom_sf"/>
</dbReference>
<sequence length="121" mass="12856">MKYAARVIITRANGVIVSISSVAGAIRGLGTQTYTGSRHAIVGPTKNVAAELRAHGIRVNYVSPYAVPTGFAFAHLEEERTADAVPGFRDFIGTRANFRGIELTADDVANTVLYLACDGSE</sequence>
<dbReference type="OrthoDB" id="10483987at2759"/>
<reference evidence="2 3" key="1">
    <citation type="submission" date="2020-04" db="EMBL/GenBank/DDBJ databases">
        <title>Plant Genome Project.</title>
        <authorList>
            <person name="Zhang R.-G."/>
        </authorList>
    </citation>
    <scope>NUCLEOTIDE SEQUENCE [LARGE SCALE GENOMIC DNA]</scope>
    <source>
        <strain evidence="2">YNK0</strain>
        <tissue evidence="2">Leaf</tissue>
    </source>
</reference>
<dbReference type="GO" id="GO:0005829">
    <property type="term" value="C:cytosol"/>
    <property type="evidence" value="ECO:0007669"/>
    <property type="project" value="TreeGrafter"/>
</dbReference>
<dbReference type="SUPFAM" id="SSF51735">
    <property type="entry name" value="NAD(P)-binding Rossmann-fold domains"/>
    <property type="match status" value="1"/>
</dbReference>
<organism evidence="2 3">
    <name type="scientific">Tetracentron sinense</name>
    <name type="common">Spur-leaf</name>
    <dbReference type="NCBI Taxonomy" id="13715"/>
    <lineage>
        <taxon>Eukaryota</taxon>
        <taxon>Viridiplantae</taxon>
        <taxon>Streptophyta</taxon>
        <taxon>Embryophyta</taxon>
        <taxon>Tracheophyta</taxon>
        <taxon>Spermatophyta</taxon>
        <taxon>Magnoliopsida</taxon>
        <taxon>Trochodendrales</taxon>
        <taxon>Trochodendraceae</taxon>
        <taxon>Tetracentron</taxon>
    </lineage>
</organism>
<dbReference type="GO" id="GO:0010301">
    <property type="term" value="F:xanthoxin dehydrogenase (NAD+) activity"/>
    <property type="evidence" value="ECO:0007669"/>
    <property type="project" value="TreeGrafter"/>
</dbReference>
<evidence type="ECO:0000256" key="1">
    <source>
        <dbReference type="ARBA" id="ARBA00006484"/>
    </source>
</evidence>
<keyword evidence="3" id="KW-1185">Reference proteome</keyword>
<dbReference type="PANTHER" id="PTHR42820:SF1">
    <property type="entry name" value="SHORT-CHAIN DEHYDROGENASE_REDUCTASE FAMILY PROTEIN"/>
    <property type="match status" value="1"/>
</dbReference>
<proteinExistence type="inferred from homology"/>
<dbReference type="PRINTS" id="PR00081">
    <property type="entry name" value="GDHRDH"/>
</dbReference>
<dbReference type="Gene3D" id="3.40.50.720">
    <property type="entry name" value="NAD(P)-binding Rossmann-like Domain"/>
    <property type="match status" value="1"/>
</dbReference>
<comment type="caution">
    <text evidence="2">The sequence shown here is derived from an EMBL/GenBank/DDBJ whole genome shotgun (WGS) entry which is preliminary data.</text>
</comment>
<dbReference type="AlphaFoldDB" id="A0A834Z2T3"/>
<dbReference type="EMBL" id="JABCRI010000011">
    <property type="protein sequence ID" value="KAF8398295.1"/>
    <property type="molecule type" value="Genomic_DNA"/>
</dbReference>
<dbReference type="PANTHER" id="PTHR42820">
    <property type="entry name" value="SHORT-CHAIN DEHYDROGENASE REDUCTASE"/>
    <property type="match status" value="1"/>
</dbReference>
<accession>A0A834Z2T3</accession>
<evidence type="ECO:0000313" key="3">
    <source>
        <dbReference type="Proteomes" id="UP000655225"/>
    </source>
</evidence>
<gene>
    <name evidence="2" type="ORF">HHK36_017222</name>
</gene>
<dbReference type="Proteomes" id="UP000655225">
    <property type="component" value="Unassembled WGS sequence"/>
</dbReference>
<dbReference type="OMA" id="CPCDYTT"/>
<comment type="similarity">
    <text evidence="1">Belongs to the short-chain dehydrogenases/reductases (SDR) family.</text>
</comment>
<dbReference type="GO" id="GO:0009688">
    <property type="term" value="P:abscisic acid biosynthetic process"/>
    <property type="evidence" value="ECO:0007669"/>
    <property type="project" value="TreeGrafter"/>
</dbReference>
<dbReference type="Pfam" id="PF13561">
    <property type="entry name" value="adh_short_C2"/>
    <property type="match status" value="1"/>
</dbReference>
<protein>
    <submittedName>
        <fullName evidence="2">Uncharacterized protein</fullName>
    </submittedName>
</protein>
<evidence type="ECO:0000313" key="2">
    <source>
        <dbReference type="EMBL" id="KAF8398295.1"/>
    </source>
</evidence>